<protein>
    <submittedName>
        <fullName evidence="2">Lumenal-like protein</fullName>
    </submittedName>
</protein>
<evidence type="ECO:0000313" key="2">
    <source>
        <dbReference type="EMBL" id="JAC84516.1"/>
    </source>
</evidence>
<reference evidence="2" key="1">
    <citation type="submission" date="2014-05" db="EMBL/GenBank/DDBJ databases">
        <title>The transcriptome of the halophilic microalga Tetraselmis sp. GSL018 isolated from the Great Salt Lake, Utah.</title>
        <authorList>
            <person name="Jinkerson R.E."/>
            <person name="D'Adamo S."/>
            <person name="Posewitz M.C."/>
        </authorList>
    </citation>
    <scope>NUCLEOTIDE SEQUENCE</scope>
    <source>
        <strain evidence="2">GSL018</strain>
    </source>
</reference>
<evidence type="ECO:0000259" key="1">
    <source>
        <dbReference type="Pfam" id="PF01789"/>
    </source>
</evidence>
<dbReference type="SUPFAM" id="SSF55724">
    <property type="entry name" value="Mog1p/PsbP-like"/>
    <property type="match status" value="1"/>
</dbReference>
<organism evidence="2">
    <name type="scientific">Tetraselmis sp. GSL018</name>
    <dbReference type="NCBI Taxonomy" id="582737"/>
    <lineage>
        <taxon>Eukaryota</taxon>
        <taxon>Viridiplantae</taxon>
        <taxon>Chlorophyta</taxon>
        <taxon>core chlorophytes</taxon>
        <taxon>Chlorodendrophyceae</taxon>
        <taxon>Chlorodendrales</taxon>
        <taxon>Chlorodendraceae</taxon>
        <taxon>Tetraselmis</taxon>
    </lineage>
</organism>
<gene>
    <name evidence="2" type="ORF">TSPGSL018_795</name>
</gene>
<dbReference type="PANTHER" id="PTHR31407:SF15">
    <property type="entry name" value="PSBP DOMAIN-CONTAINING PROTEIN 1, CHLOROPLASTIC"/>
    <property type="match status" value="1"/>
</dbReference>
<dbReference type="InterPro" id="IPR002683">
    <property type="entry name" value="PsbP_C"/>
</dbReference>
<feature type="domain" description="PsbP C-terminal" evidence="1">
    <location>
        <begin position="84"/>
        <end position="259"/>
    </location>
</feature>
<dbReference type="Gene3D" id="3.40.1000.10">
    <property type="entry name" value="Mog1/PsbP, alpha/beta/alpha sandwich"/>
    <property type="match status" value="1"/>
</dbReference>
<dbReference type="EMBL" id="GBEZ01000367">
    <property type="protein sequence ID" value="JAC84516.1"/>
    <property type="molecule type" value="Transcribed_RNA"/>
</dbReference>
<dbReference type="PANTHER" id="PTHR31407">
    <property type="match status" value="1"/>
</dbReference>
<dbReference type="GO" id="GO:0015979">
    <property type="term" value="P:photosynthesis"/>
    <property type="evidence" value="ECO:0007669"/>
    <property type="project" value="InterPro"/>
</dbReference>
<dbReference type="GO" id="GO:0005509">
    <property type="term" value="F:calcium ion binding"/>
    <property type="evidence" value="ECO:0007669"/>
    <property type="project" value="InterPro"/>
</dbReference>
<dbReference type="InterPro" id="IPR016123">
    <property type="entry name" value="Mog1/PsbP_a/b/a-sand"/>
</dbReference>
<accession>A0A061SP80</accession>
<dbReference type="Pfam" id="PF01789">
    <property type="entry name" value="PsbP"/>
    <property type="match status" value="1"/>
</dbReference>
<name>A0A061SP80_9CHLO</name>
<proteinExistence type="predicted"/>
<dbReference type="NCBIfam" id="NF040946">
    <property type="entry name" value="PSII_PsbP"/>
    <property type="match status" value="1"/>
</dbReference>
<sequence>MPLHMLKTVKTFASFHPTSNQSRKRFIVCKAAPQHTSSQQNVQQGCGQNSRRVFLKQQALLIAGLSAVLPTAPVFSAPFEPPQGYRKHLDKLDGYSFVFPDFWAPVTTSGNDVFYRNPLNIEENLFVNISSPSSSKFESVADLGTVEEAAERTKSQLLEEFMSTRLGVRREAETVYASSREGLDGKLYYDIEVRVRSYASRSQMAVSPNERSQELEFDRRLITTLGTAKGRLYELRIQTSSDQYDAQKDVISTIQQSFRCK</sequence>
<dbReference type="AlphaFoldDB" id="A0A061SP80"/>
<dbReference type="GO" id="GO:0019898">
    <property type="term" value="C:extrinsic component of membrane"/>
    <property type="evidence" value="ECO:0007669"/>
    <property type="project" value="InterPro"/>
</dbReference>
<dbReference type="GO" id="GO:0009654">
    <property type="term" value="C:photosystem II oxygen evolving complex"/>
    <property type="evidence" value="ECO:0007669"/>
    <property type="project" value="InterPro"/>
</dbReference>